<evidence type="ECO:0000313" key="3">
    <source>
        <dbReference type="EMBL" id="CAL4801654.1"/>
    </source>
</evidence>
<keyword evidence="4" id="KW-1185">Reference proteome</keyword>
<comment type="caution">
    <text evidence="2">The sequence shown here is derived from an EMBL/GenBank/DDBJ whole genome shotgun (WGS) entry which is preliminary data.</text>
</comment>
<dbReference type="Proteomes" id="UP001152797">
    <property type="component" value="Unassembled WGS sequence"/>
</dbReference>
<dbReference type="EMBL" id="CAMXCT030006301">
    <property type="protein sequence ID" value="CAL4801654.1"/>
    <property type="molecule type" value="Genomic_DNA"/>
</dbReference>
<feature type="region of interest" description="Disordered" evidence="1">
    <location>
        <begin position="192"/>
        <end position="257"/>
    </location>
</feature>
<dbReference type="EMBL" id="CAMXCT020006301">
    <property type="protein sequence ID" value="CAL1167717.1"/>
    <property type="molecule type" value="Genomic_DNA"/>
</dbReference>
<dbReference type="EMBL" id="CAMXCT010006301">
    <property type="protein sequence ID" value="CAI4014342.1"/>
    <property type="molecule type" value="Genomic_DNA"/>
</dbReference>
<sequence>VSVPAGSWLLSFAWGCDQRADDEDAWGDSSSSSDSSSDGEERNGDAAEPATGDTEERPPVEPRVDSGNGSGDPVMPSSSDPPADLVMETPTVLVMILFQDSVPRKWIEVKKKTSGKNGGFTESENEEYEDSGPFWTKEMEKEWAKWKKDGGYEYEEGWDDQDWANDLNEPKQAWDRYAIMNSNASMHQLKSEAVMEHEPGSPQVKSKQRKSKKQATKSTVEAAGKTEEPQGTEEVAASKKRKKLEEKEPSVQPTDEKTHVNTIAKYLREIVAGGWKVKKHDDLTKNMKLQFKEPFPPTEECRLNIYWKLGNVGVHLKGEGKDLATFSVHAVNYIEDKAKKPREKDSLLSDDCDILTLKECLKVAAVKAVKRAMRKRYRGGDLWTDFVLCILLIYWTYAVWEEQYDYYEFFAGIGNLTKQARACGYKALRFDILDNVKPKDRKSNFMDLNSASGFALLDEKSGSEGQLVDAALPRTNTEAIYPMPFARHLIDRLETMKATAHGAPVLPSEVPDAKDTWSCTTLGEGIHHVEADIMSVSDGAKAPEEAPEEAQDTVPEKTGGAPVKDVALPEHGSPKSVEPTTGEVATVITPYGRKVPFGMTLRQFNLRRAAKERIRRMVAPKSRRKELNAPEYLKEEWAKGDKDALSDLLTNLNFNKDAFMNEVLILVKKKKTYTMTIDEGWHSEAELKERNSYDGELEYFVVLRESGKRQEESSYEEEHRKCLKTLDDHIASVDKHYDMCNEAWAKGEVDDFSTEANSKKYFDKKSPGEELDSKDKKDKKDKENKESTKDETLPFPWQTNQPVPEKTSITFAEVSTQQKRYPPDVVEQSASCAAVIRTARDVVADFGVAAVSSQSEGLLQLSKKRTNNGERDCHNLLAKQMQMSLPIPKTFLDTKDGSLKIPFLRIRDWMKFLATHNCLHLLCGLVKPDAKRQSDIWQAWWANFELQFPSHPVFERARSGEISLQRTIPIVVHGDEGRGKKKSAFLILNWHSMLGRGIETGLAKNKSRAYLKMLPNYVGHSYTTRWLLSALPKRDYTGKNSFAFEILMQTLADELLQMSRDGINHQGKHAKECATFVLQANQAHCQRITKEHLNWVSTNHYPTAGWHKGDLSTSLLLYCEARYHAEKWEDETLALAGEAAEALNGFLHLLYNGGAWLAPDEAEKAAELGLRFLRRYSKLSFLAFSQGKKLWLVMPKHHSLHHILLELLDGSKRGPVINGLCWSVRQDEDFIGRGSRLSRHVSAARCSERTVDRYLMSAYSKFVEAGYLVVAKG</sequence>
<proteinExistence type="predicted"/>
<accession>A0A9P1DRU2</accession>
<reference evidence="2" key="1">
    <citation type="submission" date="2022-10" db="EMBL/GenBank/DDBJ databases">
        <authorList>
            <person name="Chen Y."/>
            <person name="Dougan E. K."/>
            <person name="Chan C."/>
            <person name="Rhodes N."/>
            <person name="Thang M."/>
        </authorList>
    </citation>
    <scope>NUCLEOTIDE SEQUENCE</scope>
</reference>
<organism evidence="2">
    <name type="scientific">Cladocopium goreaui</name>
    <dbReference type="NCBI Taxonomy" id="2562237"/>
    <lineage>
        <taxon>Eukaryota</taxon>
        <taxon>Sar</taxon>
        <taxon>Alveolata</taxon>
        <taxon>Dinophyceae</taxon>
        <taxon>Suessiales</taxon>
        <taxon>Symbiodiniaceae</taxon>
        <taxon>Cladocopium</taxon>
    </lineage>
</organism>
<feature type="compositionally biased region" description="Basic and acidic residues" evidence="1">
    <location>
        <begin position="762"/>
        <end position="792"/>
    </location>
</feature>
<name>A0A9P1DRU2_9DINO</name>
<evidence type="ECO:0000313" key="2">
    <source>
        <dbReference type="EMBL" id="CAI4014342.1"/>
    </source>
</evidence>
<dbReference type="AlphaFoldDB" id="A0A9P1DRU2"/>
<feature type="compositionally biased region" description="Basic and acidic residues" evidence="1">
    <location>
        <begin position="54"/>
        <end position="64"/>
    </location>
</feature>
<protein>
    <submittedName>
        <fullName evidence="2">Uncharacterized protein</fullName>
    </submittedName>
</protein>
<feature type="region of interest" description="Disordered" evidence="1">
    <location>
        <begin position="20"/>
        <end position="86"/>
    </location>
</feature>
<reference evidence="3 4" key="2">
    <citation type="submission" date="2024-05" db="EMBL/GenBank/DDBJ databases">
        <authorList>
            <person name="Chen Y."/>
            <person name="Shah S."/>
            <person name="Dougan E. K."/>
            <person name="Thang M."/>
            <person name="Chan C."/>
        </authorList>
    </citation>
    <scope>NUCLEOTIDE SEQUENCE [LARGE SCALE GENOMIC DNA]</scope>
</reference>
<feature type="compositionally biased region" description="Basic residues" evidence="1">
    <location>
        <begin position="206"/>
        <end position="215"/>
    </location>
</feature>
<evidence type="ECO:0000313" key="4">
    <source>
        <dbReference type="Proteomes" id="UP001152797"/>
    </source>
</evidence>
<feature type="compositionally biased region" description="Basic and acidic residues" evidence="1">
    <location>
        <begin position="243"/>
        <end position="257"/>
    </location>
</feature>
<feature type="region of interest" description="Disordered" evidence="1">
    <location>
        <begin position="112"/>
        <end position="133"/>
    </location>
</feature>
<gene>
    <name evidence="2" type="ORF">C1SCF055_LOCUS39252</name>
</gene>
<feature type="region of interest" description="Disordered" evidence="1">
    <location>
        <begin position="762"/>
        <end position="802"/>
    </location>
</feature>
<feature type="non-terminal residue" evidence="2">
    <location>
        <position position="1273"/>
    </location>
</feature>
<evidence type="ECO:0000256" key="1">
    <source>
        <dbReference type="SAM" id="MobiDB-lite"/>
    </source>
</evidence>
<feature type="non-terminal residue" evidence="2">
    <location>
        <position position="1"/>
    </location>
</feature>
<feature type="region of interest" description="Disordered" evidence="1">
    <location>
        <begin position="539"/>
        <end position="580"/>
    </location>
</feature>